<evidence type="ECO:0008006" key="3">
    <source>
        <dbReference type="Google" id="ProtNLM"/>
    </source>
</evidence>
<accession>A0A545TP52</accession>
<sequence length="305" mass="33107">MTSEVNSRPVTDEMLVAYVDGELTQNERTSLEAALEGNQELRARLALLQDGDRPWAEAFEGLLDQAPVAELEAAFAAAAHTHAEQIQANQARADHARADQARAELVQADPTETTDQVAAKDDAARSWWRPAMAACIAVTLMVGFAAGYGTNQVQKPDIMAAVQTEAEIWRQAVADYQALYTRETLSTAQTDPIAQSAGLLRVGEALGLALPDAVSQVAGLDYKRAQILKFGEQPLAQLAYLYQDDIPIAFCIVRLDEADQAATNEVRSGLNIVHWAKDGFSLMVVGDLPVEELNAFARELEGKMI</sequence>
<comment type="caution">
    <text evidence="1">The sequence shown here is derived from an EMBL/GenBank/DDBJ whole genome shotgun (WGS) entry which is preliminary data.</text>
</comment>
<evidence type="ECO:0000313" key="1">
    <source>
        <dbReference type="EMBL" id="TQV78958.1"/>
    </source>
</evidence>
<proteinExistence type="predicted"/>
<keyword evidence="2" id="KW-1185">Reference proteome</keyword>
<protein>
    <recommendedName>
        <fullName evidence="3">Anti-sigma factor</fullName>
    </recommendedName>
</protein>
<evidence type="ECO:0000313" key="2">
    <source>
        <dbReference type="Proteomes" id="UP000315252"/>
    </source>
</evidence>
<gene>
    <name evidence="1" type="ORF">FKG95_14825</name>
</gene>
<name>A0A545TP52_9PROT</name>
<organism evidence="1 2">
    <name type="scientific">Denitrobaculum tricleocarpae</name>
    <dbReference type="NCBI Taxonomy" id="2591009"/>
    <lineage>
        <taxon>Bacteria</taxon>
        <taxon>Pseudomonadati</taxon>
        <taxon>Pseudomonadota</taxon>
        <taxon>Alphaproteobacteria</taxon>
        <taxon>Rhodospirillales</taxon>
        <taxon>Rhodospirillaceae</taxon>
        <taxon>Denitrobaculum</taxon>
    </lineage>
</organism>
<reference evidence="1 2" key="1">
    <citation type="submission" date="2019-06" db="EMBL/GenBank/DDBJ databases">
        <title>Whole genome sequence for Rhodospirillaceae sp. R148.</title>
        <authorList>
            <person name="Wang G."/>
        </authorList>
    </citation>
    <scope>NUCLEOTIDE SEQUENCE [LARGE SCALE GENOMIC DNA]</scope>
    <source>
        <strain evidence="1 2">R148</strain>
    </source>
</reference>
<dbReference type="RefSeq" id="WP_142897181.1">
    <property type="nucleotide sequence ID" value="NZ_ML660056.1"/>
</dbReference>
<dbReference type="Proteomes" id="UP000315252">
    <property type="component" value="Unassembled WGS sequence"/>
</dbReference>
<dbReference type="AlphaFoldDB" id="A0A545TP52"/>
<dbReference type="EMBL" id="VHSH01000005">
    <property type="protein sequence ID" value="TQV78958.1"/>
    <property type="molecule type" value="Genomic_DNA"/>
</dbReference>
<dbReference type="OrthoDB" id="7006010at2"/>